<proteinExistence type="predicted"/>
<dbReference type="Pfam" id="PF05595">
    <property type="entry name" value="DUF771"/>
    <property type="match status" value="1"/>
</dbReference>
<dbReference type="RefSeq" id="WP_201331892.1">
    <property type="nucleotide sequence ID" value="NZ_BOCG01000451.1"/>
</dbReference>
<dbReference type="InterPro" id="IPR008489">
    <property type="entry name" value="DUF771"/>
</dbReference>
<comment type="caution">
    <text evidence="1">The sequence shown here is derived from an EMBL/GenBank/DDBJ whole genome shotgun (WGS) entry which is preliminary data.</text>
</comment>
<accession>A0ABQ3W4J6</accession>
<reference evidence="2" key="1">
    <citation type="submission" date="2021-01" db="EMBL/GenBank/DDBJ databases">
        <title>Draft genome sequence of Nasalis larvatus strain YZ03.</title>
        <authorList>
            <person name="Suzuki-Hashido N."/>
            <person name="Tsuchida S."/>
            <person name="Hayakawa T."/>
        </authorList>
    </citation>
    <scope>NUCLEOTIDE SEQUENCE [LARGE SCALE GENOMIC DNA]</scope>
    <source>
        <strain evidence="2">YZ03</strain>
    </source>
</reference>
<organism evidence="1 2">
    <name type="scientific">Lactobacillus nasalidis</name>
    <dbReference type="NCBI Taxonomy" id="2797258"/>
    <lineage>
        <taxon>Bacteria</taxon>
        <taxon>Bacillati</taxon>
        <taxon>Bacillota</taxon>
        <taxon>Bacilli</taxon>
        <taxon>Lactobacillales</taxon>
        <taxon>Lactobacillaceae</taxon>
        <taxon>Lactobacillus</taxon>
    </lineage>
</organism>
<evidence type="ECO:0000313" key="1">
    <source>
        <dbReference type="EMBL" id="GHW01445.1"/>
    </source>
</evidence>
<protein>
    <recommendedName>
        <fullName evidence="3">DUF771 domain-containing protein</fullName>
    </recommendedName>
</protein>
<keyword evidence="2" id="KW-1185">Reference proteome</keyword>
<sequence>MNLINENALAEMIAKAVQEQRPRLEEDLTGRTIGINEFRRKYCGGKSAEWVRTFVFDRFPETDWANGGWCVNPHRAEGSRGTIIFEKRAAAWIEEHQLEIDWNERLAK</sequence>
<evidence type="ECO:0000313" key="2">
    <source>
        <dbReference type="Proteomes" id="UP000616547"/>
    </source>
</evidence>
<gene>
    <name evidence="1" type="ORF">lacNasYZ03_11320</name>
</gene>
<dbReference type="EMBL" id="BOCI01000301">
    <property type="protein sequence ID" value="GHW01445.1"/>
    <property type="molecule type" value="Genomic_DNA"/>
</dbReference>
<name>A0ABQ3W4J6_9LACO</name>
<evidence type="ECO:0008006" key="3">
    <source>
        <dbReference type="Google" id="ProtNLM"/>
    </source>
</evidence>
<dbReference type="Proteomes" id="UP000616547">
    <property type="component" value="Unassembled WGS sequence"/>
</dbReference>